<evidence type="ECO:0000256" key="1">
    <source>
        <dbReference type="SAM" id="MobiDB-lite"/>
    </source>
</evidence>
<evidence type="ECO:0000313" key="3">
    <source>
        <dbReference type="Proteomes" id="UP000183832"/>
    </source>
</evidence>
<evidence type="ECO:0000313" key="2">
    <source>
        <dbReference type="EMBL" id="CRK88268.1"/>
    </source>
</evidence>
<dbReference type="Proteomes" id="UP000183832">
    <property type="component" value="Unassembled WGS sequence"/>
</dbReference>
<gene>
    <name evidence="2" type="ORF">CLUMA_CG002048</name>
</gene>
<sequence length="79" mass="9106">MSDLSRATAFEIKQVTEGSGSFLKEKKHKRKENYDSWDKSGKSGKHFPTAINLECLLETRKMLIIELKLEVSDTKIYEV</sequence>
<dbReference type="EMBL" id="CVRI01000006">
    <property type="protein sequence ID" value="CRK88268.1"/>
    <property type="molecule type" value="Genomic_DNA"/>
</dbReference>
<accession>A0A1J1HLI0</accession>
<keyword evidence="3" id="KW-1185">Reference proteome</keyword>
<organism evidence="2 3">
    <name type="scientific">Clunio marinus</name>
    <dbReference type="NCBI Taxonomy" id="568069"/>
    <lineage>
        <taxon>Eukaryota</taxon>
        <taxon>Metazoa</taxon>
        <taxon>Ecdysozoa</taxon>
        <taxon>Arthropoda</taxon>
        <taxon>Hexapoda</taxon>
        <taxon>Insecta</taxon>
        <taxon>Pterygota</taxon>
        <taxon>Neoptera</taxon>
        <taxon>Endopterygota</taxon>
        <taxon>Diptera</taxon>
        <taxon>Nematocera</taxon>
        <taxon>Chironomoidea</taxon>
        <taxon>Chironomidae</taxon>
        <taxon>Clunio</taxon>
    </lineage>
</organism>
<feature type="region of interest" description="Disordered" evidence="1">
    <location>
        <begin position="24"/>
        <end position="44"/>
    </location>
</feature>
<reference evidence="2 3" key="1">
    <citation type="submission" date="2015-04" db="EMBL/GenBank/DDBJ databases">
        <authorList>
            <person name="Syromyatnikov M.Y."/>
            <person name="Popov V.N."/>
        </authorList>
    </citation>
    <scope>NUCLEOTIDE SEQUENCE [LARGE SCALE GENOMIC DNA]</scope>
</reference>
<feature type="compositionally biased region" description="Basic and acidic residues" evidence="1">
    <location>
        <begin position="32"/>
        <end position="41"/>
    </location>
</feature>
<name>A0A1J1HLI0_9DIPT</name>
<protein>
    <submittedName>
        <fullName evidence="2">CLUMA_CG002048, isoform A</fullName>
    </submittedName>
</protein>
<dbReference type="AlphaFoldDB" id="A0A1J1HLI0"/>
<proteinExistence type="predicted"/>